<evidence type="ECO:0000256" key="4">
    <source>
        <dbReference type="ARBA" id="ARBA00022729"/>
    </source>
</evidence>
<comment type="subcellular location">
    <subcellularLocation>
        <location evidence="1 5">Secreted</location>
    </subcellularLocation>
</comment>
<keyword evidence="4 5" id="KW-0732">Signal</keyword>
<accession>A0A2P4XGE8</accession>
<evidence type="ECO:0000313" key="7">
    <source>
        <dbReference type="EMBL" id="POM64611.1"/>
    </source>
</evidence>
<organism evidence="7 8">
    <name type="scientific">Phytophthora palmivora</name>
    <dbReference type="NCBI Taxonomy" id="4796"/>
    <lineage>
        <taxon>Eukaryota</taxon>
        <taxon>Sar</taxon>
        <taxon>Stramenopiles</taxon>
        <taxon>Oomycota</taxon>
        <taxon>Peronosporomycetes</taxon>
        <taxon>Peronosporales</taxon>
        <taxon>Peronosporaceae</taxon>
        <taxon>Phytophthora</taxon>
    </lineage>
</organism>
<dbReference type="Proteomes" id="UP000237271">
    <property type="component" value="Unassembled WGS sequence"/>
</dbReference>
<sequence>MRAHHILLLSAAILLVGTATSVANDSKMIVPGTQPFTTEQNTASTKNSLRTHTTMNGNGEERVFSV</sequence>
<keyword evidence="8" id="KW-1185">Reference proteome</keyword>
<evidence type="ECO:0000256" key="1">
    <source>
        <dbReference type="ARBA" id="ARBA00004613"/>
    </source>
</evidence>
<proteinExistence type="inferred from homology"/>
<feature type="signal peptide" evidence="5">
    <location>
        <begin position="1"/>
        <end position="19"/>
    </location>
</feature>
<evidence type="ECO:0000256" key="5">
    <source>
        <dbReference type="RuleBase" id="RU367124"/>
    </source>
</evidence>
<keyword evidence="3 5" id="KW-0964">Secreted</keyword>
<comment type="similarity">
    <text evidence="2 5">Belongs to the RxLR effector family.</text>
</comment>
<feature type="compositionally biased region" description="Polar residues" evidence="6">
    <location>
        <begin position="34"/>
        <end position="57"/>
    </location>
</feature>
<dbReference type="EMBL" id="NCKW01011071">
    <property type="protein sequence ID" value="POM64611.1"/>
    <property type="molecule type" value="Genomic_DNA"/>
</dbReference>
<evidence type="ECO:0000256" key="2">
    <source>
        <dbReference type="ARBA" id="ARBA00010400"/>
    </source>
</evidence>
<dbReference type="InterPro" id="IPR031825">
    <property type="entry name" value="RXLR"/>
</dbReference>
<evidence type="ECO:0000313" key="8">
    <source>
        <dbReference type="Proteomes" id="UP000237271"/>
    </source>
</evidence>
<comment type="function">
    <text evidence="5">Effector that suppresses plant defense responses during pathogen infection.</text>
</comment>
<reference evidence="7 8" key="1">
    <citation type="journal article" date="2017" name="Genome Biol. Evol.">
        <title>Phytophthora megakarya and P. palmivora, closely related causal agents of cacao black pod rot, underwent increases in genome sizes and gene numbers by different mechanisms.</title>
        <authorList>
            <person name="Ali S.S."/>
            <person name="Shao J."/>
            <person name="Lary D.J."/>
            <person name="Kronmiller B."/>
            <person name="Shen D."/>
            <person name="Strem M.D."/>
            <person name="Amoako-Attah I."/>
            <person name="Akrofi A.Y."/>
            <person name="Begoude B.A."/>
            <person name="Ten Hoopen G.M."/>
            <person name="Coulibaly K."/>
            <person name="Kebe B.I."/>
            <person name="Melnick R.L."/>
            <person name="Guiltinan M.J."/>
            <person name="Tyler B.M."/>
            <person name="Meinhardt L.W."/>
            <person name="Bailey B.A."/>
        </authorList>
    </citation>
    <scope>NUCLEOTIDE SEQUENCE [LARGE SCALE GENOMIC DNA]</scope>
    <source>
        <strain evidence="8">sbr112.9</strain>
    </source>
</reference>
<feature type="chain" id="PRO_5015120705" description="RxLR effector protein" evidence="5">
    <location>
        <begin position="20"/>
        <end position="66"/>
    </location>
</feature>
<comment type="caution">
    <text evidence="7">The sequence shown here is derived from an EMBL/GenBank/DDBJ whole genome shotgun (WGS) entry which is preliminary data.</text>
</comment>
<gene>
    <name evidence="7" type="ORF">PHPALM_19836</name>
</gene>
<name>A0A2P4XGE8_9STRA</name>
<dbReference type="Pfam" id="PF16810">
    <property type="entry name" value="RXLR"/>
    <property type="match status" value="1"/>
</dbReference>
<evidence type="ECO:0000256" key="3">
    <source>
        <dbReference type="ARBA" id="ARBA00022525"/>
    </source>
</evidence>
<comment type="domain">
    <text evidence="5">The RxLR-dEER motif acts to carry the protein into the host cell cytoplasm through binding to cell surface phosphatidylinositol-3-phosphate.</text>
</comment>
<dbReference type="AlphaFoldDB" id="A0A2P4XGE8"/>
<evidence type="ECO:0000256" key="6">
    <source>
        <dbReference type="SAM" id="MobiDB-lite"/>
    </source>
</evidence>
<protein>
    <recommendedName>
        <fullName evidence="5">RxLR effector protein</fullName>
    </recommendedName>
</protein>
<feature type="region of interest" description="Disordered" evidence="6">
    <location>
        <begin position="33"/>
        <end position="66"/>
    </location>
</feature>